<dbReference type="KEGG" id="nah:F5544_22245"/>
<dbReference type="InterPro" id="IPR036388">
    <property type="entry name" value="WH-like_DNA-bd_sf"/>
</dbReference>
<dbReference type="GO" id="GO:0006950">
    <property type="term" value="P:response to stress"/>
    <property type="evidence" value="ECO:0007669"/>
    <property type="project" value="TreeGrafter"/>
</dbReference>
<dbReference type="InterPro" id="IPR039422">
    <property type="entry name" value="MarR/SlyA-like"/>
</dbReference>
<name>A0A6G9YGG4_9NOCA</name>
<feature type="domain" description="HTH marR-type" evidence="1">
    <location>
        <begin position="19"/>
        <end position="151"/>
    </location>
</feature>
<dbReference type="PRINTS" id="PR00598">
    <property type="entry name" value="HTHMARR"/>
</dbReference>
<accession>A0A6G9YGG4</accession>
<evidence type="ECO:0000259" key="1">
    <source>
        <dbReference type="PROSITE" id="PS50995"/>
    </source>
</evidence>
<dbReference type="SMART" id="SM00347">
    <property type="entry name" value="HTH_MARR"/>
    <property type="match status" value="1"/>
</dbReference>
<proteinExistence type="predicted"/>
<dbReference type="PANTHER" id="PTHR33164">
    <property type="entry name" value="TRANSCRIPTIONAL REGULATOR, MARR FAMILY"/>
    <property type="match status" value="1"/>
</dbReference>
<keyword evidence="3" id="KW-1185">Reference proteome</keyword>
<sequence>MIRDVPAHDQPRPPGDDALPRLGYLLKHAQLRYLELTTTELEPIGISPHQWAALNCLDQQRGRSQKEVADLLGVDRTTMVALVDQLQAKGWVKREPQPDDRRKNTVGLTEQGRDMLDRGAEVIDGCERKFLAALENPDAERLRRALLTVITKAQ</sequence>
<dbReference type="PANTHER" id="PTHR33164:SF43">
    <property type="entry name" value="HTH-TYPE TRANSCRIPTIONAL REPRESSOR YETL"/>
    <property type="match status" value="1"/>
</dbReference>
<dbReference type="SUPFAM" id="SSF46785">
    <property type="entry name" value="Winged helix' DNA-binding domain"/>
    <property type="match status" value="1"/>
</dbReference>
<dbReference type="Pfam" id="PF12802">
    <property type="entry name" value="MarR_2"/>
    <property type="match status" value="1"/>
</dbReference>
<protein>
    <submittedName>
        <fullName evidence="2">MarR family transcriptional regulator</fullName>
    </submittedName>
</protein>
<dbReference type="Proteomes" id="UP000503540">
    <property type="component" value="Chromosome"/>
</dbReference>
<dbReference type="GO" id="GO:0003700">
    <property type="term" value="F:DNA-binding transcription factor activity"/>
    <property type="evidence" value="ECO:0007669"/>
    <property type="project" value="InterPro"/>
</dbReference>
<dbReference type="Gene3D" id="1.10.10.10">
    <property type="entry name" value="Winged helix-like DNA-binding domain superfamily/Winged helix DNA-binding domain"/>
    <property type="match status" value="1"/>
</dbReference>
<dbReference type="AlphaFoldDB" id="A0A6G9YGG4"/>
<dbReference type="PROSITE" id="PS50995">
    <property type="entry name" value="HTH_MARR_2"/>
    <property type="match status" value="1"/>
</dbReference>
<dbReference type="EMBL" id="CP046172">
    <property type="protein sequence ID" value="QIS12311.1"/>
    <property type="molecule type" value="Genomic_DNA"/>
</dbReference>
<organism evidence="2 3">
    <name type="scientific">Nocardia arthritidis</name>
    <dbReference type="NCBI Taxonomy" id="228602"/>
    <lineage>
        <taxon>Bacteria</taxon>
        <taxon>Bacillati</taxon>
        <taxon>Actinomycetota</taxon>
        <taxon>Actinomycetes</taxon>
        <taxon>Mycobacteriales</taxon>
        <taxon>Nocardiaceae</taxon>
        <taxon>Nocardia</taxon>
    </lineage>
</organism>
<evidence type="ECO:0000313" key="3">
    <source>
        <dbReference type="Proteomes" id="UP000503540"/>
    </source>
</evidence>
<reference evidence="2 3" key="1">
    <citation type="journal article" date="2019" name="ACS Chem. Biol.">
        <title>Identification and Mobilization of a Cryptic Antibiotic Biosynthesis Gene Locus from a Human-Pathogenic Nocardia Isolate.</title>
        <authorList>
            <person name="Herisse M."/>
            <person name="Ishida K."/>
            <person name="Porter J.L."/>
            <person name="Howden B."/>
            <person name="Hertweck C."/>
            <person name="Stinear T.P."/>
            <person name="Pidot S.J."/>
        </authorList>
    </citation>
    <scope>NUCLEOTIDE SEQUENCE [LARGE SCALE GENOMIC DNA]</scope>
    <source>
        <strain evidence="2 3">AUSMDU00012717</strain>
    </source>
</reference>
<dbReference type="InterPro" id="IPR000835">
    <property type="entry name" value="HTH_MarR-typ"/>
</dbReference>
<evidence type="ECO:0000313" key="2">
    <source>
        <dbReference type="EMBL" id="QIS12311.1"/>
    </source>
</evidence>
<gene>
    <name evidence="2" type="ORF">F5544_22245</name>
</gene>
<dbReference type="InterPro" id="IPR036390">
    <property type="entry name" value="WH_DNA-bd_sf"/>
</dbReference>